<protein>
    <submittedName>
        <fullName evidence="1">Uncharacterized protein</fullName>
    </submittedName>
</protein>
<dbReference type="EMBL" id="HBGD01000019">
    <property type="protein sequence ID" value="CAD9076785.1"/>
    <property type="molecule type" value="Transcribed_RNA"/>
</dbReference>
<reference evidence="1" key="1">
    <citation type="submission" date="2021-01" db="EMBL/GenBank/DDBJ databases">
        <authorList>
            <person name="Corre E."/>
            <person name="Pelletier E."/>
            <person name="Niang G."/>
            <person name="Scheremetjew M."/>
            <person name="Finn R."/>
            <person name="Kale V."/>
            <person name="Holt S."/>
            <person name="Cochrane G."/>
            <person name="Meng A."/>
            <person name="Brown T."/>
            <person name="Cohen L."/>
        </authorList>
    </citation>
    <scope>NUCLEOTIDE SEQUENCE</scope>
    <source>
        <strain evidence="1">WS</strain>
    </source>
</reference>
<organism evidence="1">
    <name type="scientific">Percolomonas cosmopolitus</name>
    <dbReference type="NCBI Taxonomy" id="63605"/>
    <lineage>
        <taxon>Eukaryota</taxon>
        <taxon>Discoba</taxon>
        <taxon>Heterolobosea</taxon>
        <taxon>Tetramitia</taxon>
        <taxon>Eutetramitia</taxon>
        <taxon>Percolomonadidae</taxon>
        <taxon>Percolomonas</taxon>
    </lineage>
</organism>
<proteinExistence type="predicted"/>
<accession>A0A7S1KLJ8</accession>
<evidence type="ECO:0000313" key="1">
    <source>
        <dbReference type="EMBL" id="CAD9076785.1"/>
    </source>
</evidence>
<name>A0A7S1KLJ8_9EUKA</name>
<gene>
    <name evidence="1" type="ORF">PCOS0759_LOCUS16</name>
</gene>
<dbReference type="AlphaFoldDB" id="A0A7S1KLJ8"/>
<sequence length="123" mass="14529">MTFLSRGLHKAMFTGHFTKTQLLNRTKWVLMVPATAYVAYVFLRNEDPLKQFSQVPLIESNTPQPLPVEEIRAWWESQRATIEPYWTDVKLRKQMTEHQRMEIDFLKGEGFLQLDGGKKPYQQ</sequence>